<evidence type="ECO:0000313" key="1">
    <source>
        <dbReference type="EMBL" id="EHB65241.1"/>
    </source>
</evidence>
<dbReference type="RefSeq" id="WP_007129555.1">
    <property type="nucleotide sequence ID" value="NZ_AGIP01000004.1"/>
</dbReference>
<proteinExistence type="predicted"/>
<dbReference type="EMBL" id="AGIP01000004">
    <property type="protein sequence ID" value="EHB65241.1"/>
    <property type="molecule type" value="Genomic_DNA"/>
</dbReference>
<organism evidence="1 2">
    <name type="scientific">Paenibacillus lactis 154</name>
    <dbReference type="NCBI Taxonomy" id="743719"/>
    <lineage>
        <taxon>Bacteria</taxon>
        <taxon>Bacillati</taxon>
        <taxon>Bacillota</taxon>
        <taxon>Bacilli</taxon>
        <taxon>Bacillales</taxon>
        <taxon>Paenibacillaceae</taxon>
        <taxon>Paenibacillus</taxon>
    </lineage>
</organism>
<evidence type="ECO:0000313" key="2">
    <source>
        <dbReference type="Proteomes" id="UP000003891"/>
    </source>
</evidence>
<protein>
    <submittedName>
        <fullName evidence="1">Uncharacterized protein</fullName>
    </submittedName>
</protein>
<dbReference type="PATRIC" id="fig|743719.3.peg.2405"/>
<sequence>MFDPYSEGIPWEFIYDENGELIGEVYLTLPEPPPRKRKHKRFEE</sequence>
<gene>
    <name evidence="1" type="ORF">PaelaDRAFT_2383</name>
</gene>
<dbReference type="Proteomes" id="UP000003891">
    <property type="component" value="Unassembled WGS sequence"/>
</dbReference>
<dbReference type="STRING" id="743719.PaelaDRAFT_2383"/>
<dbReference type="AlphaFoldDB" id="G4HEH2"/>
<accession>G4HEH2</accession>
<reference evidence="1 2" key="1">
    <citation type="submission" date="2011-09" db="EMBL/GenBank/DDBJ databases">
        <title>The draft genome of Paenibacillus lactis 154.</title>
        <authorList>
            <consortium name="US DOE Joint Genome Institute (JGI-PGF)"/>
            <person name="Lucas S."/>
            <person name="Han J."/>
            <person name="Lapidus A."/>
            <person name="Cheng J.-F."/>
            <person name="Goodwin L."/>
            <person name="Pitluck S."/>
            <person name="Peters L."/>
            <person name="Land M.L."/>
            <person name="Hauser L."/>
            <person name="Siebers A."/>
            <person name="Thelen M."/>
            <person name="Hugenholtz P."/>
            <person name="Allgaier M."/>
            <person name="Woyke T.J."/>
        </authorList>
    </citation>
    <scope>NUCLEOTIDE SEQUENCE [LARGE SCALE GENOMIC DNA]</scope>
    <source>
        <strain evidence="1 2">154</strain>
    </source>
</reference>
<name>G4HEH2_9BACL</name>